<accession>A0ABU7ULW7</accession>
<dbReference type="InterPro" id="IPR013785">
    <property type="entry name" value="Aldolase_TIM"/>
</dbReference>
<protein>
    <recommendedName>
        <fullName evidence="3">NADH:flavin oxidoreductase / NADH oxidase family protein</fullName>
    </recommendedName>
</protein>
<dbReference type="EMBL" id="JAZHFS010000006">
    <property type="protein sequence ID" value="MEF2112246.1"/>
    <property type="molecule type" value="Genomic_DNA"/>
</dbReference>
<gene>
    <name evidence="1" type="ORF">SJI18_08005</name>
</gene>
<name>A0ABU7ULW7_9CLOT</name>
<comment type="caution">
    <text evidence="1">The sequence shown here is derived from an EMBL/GenBank/DDBJ whole genome shotgun (WGS) entry which is preliminary data.</text>
</comment>
<dbReference type="Gene3D" id="3.20.20.70">
    <property type="entry name" value="Aldolase class I"/>
    <property type="match status" value="1"/>
</dbReference>
<organism evidence="1 2">
    <name type="scientific">Clostridium frigoriphilum</name>
    <dbReference type="NCBI Taxonomy" id="443253"/>
    <lineage>
        <taxon>Bacteria</taxon>
        <taxon>Bacillati</taxon>
        <taxon>Bacillota</taxon>
        <taxon>Clostridia</taxon>
        <taxon>Eubacteriales</taxon>
        <taxon>Clostridiaceae</taxon>
        <taxon>Clostridium</taxon>
    </lineage>
</organism>
<evidence type="ECO:0000313" key="1">
    <source>
        <dbReference type="EMBL" id="MEF2112246.1"/>
    </source>
</evidence>
<sequence length="40" mass="4533">MNRYKYVFSAITIKGVEVKNRIEVAPMVTCKATAEGWVTK</sequence>
<proteinExistence type="predicted"/>
<keyword evidence="2" id="KW-1185">Reference proteome</keyword>
<evidence type="ECO:0000313" key="2">
    <source>
        <dbReference type="Proteomes" id="UP001498469"/>
    </source>
</evidence>
<dbReference type="SUPFAM" id="SSF51395">
    <property type="entry name" value="FMN-linked oxidoreductases"/>
    <property type="match status" value="1"/>
</dbReference>
<evidence type="ECO:0008006" key="3">
    <source>
        <dbReference type="Google" id="ProtNLM"/>
    </source>
</evidence>
<dbReference type="RefSeq" id="WP_301182953.1">
    <property type="nucleotide sequence ID" value="NZ_JAZHFS010000006.1"/>
</dbReference>
<reference evidence="1 2" key="1">
    <citation type="submission" date="2023-11" db="EMBL/GenBank/DDBJ databases">
        <title>Draft genome sequence of a psychrophilic Clostridium strain from permafrost water brine.</title>
        <authorList>
            <person name="Shcherbakova V.A."/>
            <person name="Trubitsyn V.E."/>
            <person name="Zakharyuk A.G."/>
        </authorList>
    </citation>
    <scope>NUCLEOTIDE SEQUENCE [LARGE SCALE GENOMIC DNA]</scope>
    <source>
        <strain evidence="1 2">14F</strain>
    </source>
</reference>
<dbReference type="Proteomes" id="UP001498469">
    <property type="component" value="Unassembled WGS sequence"/>
</dbReference>